<keyword evidence="21" id="KW-0175">Coiled coil</keyword>
<keyword evidence="13" id="KW-0503">Monooxygenase</keyword>
<evidence type="ECO:0000256" key="8">
    <source>
        <dbReference type="ARBA" id="ARBA00022723"/>
    </source>
</evidence>
<keyword evidence="17" id="KW-0753">Steroid metabolism</keyword>
<dbReference type="GO" id="GO:0020037">
    <property type="term" value="F:heme binding"/>
    <property type="evidence" value="ECO:0007669"/>
    <property type="project" value="InterPro"/>
</dbReference>
<evidence type="ECO:0000256" key="19">
    <source>
        <dbReference type="ARBA" id="ARBA00051013"/>
    </source>
</evidence>
<evidence type="ECO:0000256" key="6">
    <source>
        <dbReference type="ARBA" id="ARBA00022617"/>
    </source>
</evidence>
<dbReference type="CDD" id="cd11042">
    <property type="entry name" value="CYP51-like"/>
    <property type="match status" value="1"/>
</dbReference>
<evidence type="ECO:0000256" key="7">
    <source>
        <dbReference type="ARBA" id="ARBA00022679"/>
    </source>
</evidence>
<evidence type="ECO:0000256" key="14">
    <source>
        <dbReference type="ARBA" id="ARBA00023098"/>
    </source>
</evidence>
<keyword evidence="14" id="KW-0443">Lipid metabolism</keyword>
<keyword evidence="16" id="KW-1207">Sterol metabolism</keyword>
<evidence type="ECO:0000256" key="10">
    <source>
        <dbReference type="ARBA" id="ARBA00023002"/>
    </source>
</evidence>
<evidence type="ECO:0000256" key="2">
    <source>
        <dbReference type="ARBA" id="ARBA00004167"/>
    </source>
</evidence>
<dbReference type="PRINTS" id="PR00385">
    <property type="entry name" value="P450"/>
</dbReference>
<dbReference type="AlphaFoldDB" id="A0A8S1ZEM5"/>
<keyword evidence="4" id="KW-0444">Lipid biosynthesis</keyword>
<dbReference type="Pfam" id="PF00067">
    <property type="entry name" value="p450"/>
    <property type="match status" value="1"/>
</dbReference>
<evidence type="ECO:0000256" key="1">
    <source>
        <dbReference type="ARBA" id="ARBA00001971"/>
    </source>
</evidence>
<comment type="catalytic activity">
    <reaction evidence="19">
        <text>a 14alpha-methyl steroid + 3 reduced [NADPH--hemoprotein reductase] + 3 O2 = a Delta(14) steroid + formate + 3 oxidized [NADPH--hemoprotein reductase] + 4 H2O + 4 H(+)</text>
        <dbReference type="Rhea" id="RHEA:54028"/>
        <dbReference type="Rhea" id="RHEA-COMP:11964"/>
        <dbReference type="Rhea" id="RHEA-COMP:11965"/>
        <dbReference type="ChEBI" id="CHEBI:15377"/>
        <dbReference type="ChEBI" id="CHEBI:15378"/>
        <dbReference type="ChEBI" id="CHEBI:15379"/>
        <dbReference type="ChEBI" id="CHEBI:15740"/>
        <dbReference type="ChEBI" id="CHEBI:57618"/>
        <dbReference type="ChEBI" id="CHEBI:58210"/>
        <dbReference type="ChEBI" id="CHEBI:138029"/>
        <dbReference type="ChEBI" id="CHEBI:138031"/>
        <dbReference type="EC" id="1.14.14.154"/>
    </reaction>
</comment>
<feature type="binding site" description="axial binding residue" evidence="20">
    <location>
        <position position="433"/>
    </location>
    <ligand>
        <name>heme</name>
        <dbReference type="ChEBI" id="CHEBI:30413"/>
    </ligand>
    <ligandPart>
        <name>Fe</name>
        <dbReference type="ChEBI" id="CHEBI:18248"/>
    </ligandPart>
</feature>
<dbReference type="GO" id="GO:0005506">
    <property type="term" value="F:iron ion binding"/>
    <property type="evidence" value="ECO:0007669"/>
    <property type="project" value="InterPro"/>
</dbReference>
<dbReference type="EC" id="1.14.14.154" evidence="18"/>
<keyword evidence="9" id="KW-0752">Steroid biosynthesis</keyword>
<name>A0A8S1ZEM5_ARAAE</name>
<evidence type="ECO:0000256" key="16">
    <source>
        <dbReference type="ARBA" id="ARBA00023166"/>
    </source>
</evidence>
<gene>
    <name evidence="24" type="ORF">AARE701A_LOCUS942</name>
</gene>
<evidence type="ECO:0000256" key="22">
    <source>
        <dbReference type="SAM" id="MobiDB-lite"/>
    </source>
</evidence>
<evidence type="ECO:0000313" key="25">
    <source>
        <dbReference type="Proteomes" id="UP000682877"/>
    </source>
</evidence>
<keyword evidence="15 23" id="KW-0472">Membrane</keyword>
<proteinExistence type="inferred from homology"/>
<keyword evidence="23" id="KW-0812">Transmembrane</keyword>
<keyword evidence="10" id="KW-0560">Oxidoreductase</keyword>
<keyword evidence="23" id="KW-1133">Transmembrane helix</keyword>
<evidence type="ECO:0000256" key="23">
    <source>
        <dbReference type="SAM" id="Phobius"/>
    </source>
</evidence>
<organism evidence="24 25">
    <name type="scientific">Arabidopsis arenosa</name>
    <name type="common">Sand rock-cress</name>
    <name type="synonym">Cardaminopsis arenosa</name>
    <dbReference type="NCBI Taxonomy" id="38785"/>
    <lineage>
        <taxon>Eukaryota</taxon>
        <taxon>Viridiplantae</taxon>
        <taxon>Streptophyta</taxon>
        <taxon>Embryophyta</taxon>
        <taxon>Tracheophyta</taxon>
        <taxon>Spermatophyta</taxon>
        <taxon>Magnoliopsida</taxon>
        <taxon>eudicotyledons</taxon>
        <taxon>Gunneridae</taxon>
        <taxon>Pentapetalae</taxon>
        <taxon>rosids</taxon>
        <taxon>malvids</taxon>
        <taxon>Brassicales</taxon>
        <taxon>Brassicaceae</taxon>
        <taxon>Camelineae</taxon>
        <taxon>Arabidopsis</taxon>
    </lineage>
</organism>
<dbReference type="GO" id="GO:0032259">
    <property type="term" value="P:methylation"/>
    <property type="evidence" value="ECO:0007669"/>
    <property type="project" value="UniProtKB-KW"/>
</dbReference>
<dbReference type="GO" id="GO:0008168">
    <property type="term" value="F:methyltransferase activity"/>
    <property type="evidence" value="ECO:0007669"/>
    <property type="project" value="UniProtKB-KW"/>
</dbReference>
<keyword evidence="6 20" id="KW-0349">Heme</keyword>
<comment type="cofactor">
    <cofactor evidence="1 20">
        <name>heme</name>
        <dbReference type="ChEBI" id="CHEBI:30413"/>
    </cofactor>
</comment>
<comment type="subcellular location">
    <subcellularLocation>
        <location evidence="2">Membrane</location>
        <topology evidence="2">Single-pass membrane protein</topology>
    </subcellularLocation>
</comment>
<dbReference type="InterPro" id="IPR050529">
    <property type="entry name" value="CYP450_sterol_14alpha_dmase"/>
</dbReference>
<evidence type="ECO:0000256" key="17">
    <source>
        <dbReference type="ARBA" id="ARBA00023221"/>
    </source>
</evidence>
<evidence type="ECO:0000256" key="18">
    <source>
        <dbReference type="ARBA" id="ARBA00038974"/>
    </source>
</evidence>
<evidence type="ECO:0000256" key="5">
    <source>
        <dbReference type="ARBA" id="ARBA00022603"/>
    </source>
</evidence>
<dbReference type="GO" id="GO:0016126">
    <property type="term" value="P:sterol biosynthetic process"/>
    <property type="evidence" value="ECO:0007669"/>
    <property type="project" value="UniProtKB-KW"/>
</dbReference>
<dbReference type="SUPFAM" id="SSF48264">
    <property type="entry name" value="Cytochrome P450"/>
    <property type="match status" value="1"/>
</dbReference>
<dbReference type="InterPro" id="IPR036396">
    <property type="entry name" value="Cyt_P450_sf"/>
</dbReference>
<evidence type="ECO:0000313" key="24">
    <source>
        <dbReference type="EMBL" id="CAE5957218.1"/>
    </source>
</evidence>
<dbReference type="PROSITE" id="PS00086">
    <property type="entry name" value="CYTOCHROME_P450"/>
    <property type="match status" value="1"/>
</dbReference>
<evidence type="ECO:0000256" key="9">
    <source>
        <dbReference type="ARBA" id="ARBA00022955"/>
    </source>
</evidence>
<evidence type="ECO:0000256" key="4">
    <source>
        <dbReference type="ARBA" id="ARBA00022516"/>
    </source>
</evidence>
<evidence type="ECO:0000256" key="11">
    <source>
        <dbReference type="ARBA" id="ARBA00023004"/>
    </source>
</evidence>
<evidence type="ECO:0000256" key="13">
    <source>
        <dbReference type="ARBA" id="ARBA00023033"/>
    </source>
</evidence>
<dbReference type="Proteomes" id="UP000682877">
    <property type="component" value="Chromosome 1"/>
</dbReference>
<feature type="compositionally biased region" description="Polar residues" evidence="22">
    <location>
        <begin position="503"/>
        <end position="512"/>
    </location>
</feature>
<dbReference type="FunFam" id="1.10.630.10:FF:000028">
    <property type="entry name" value="Cytochrome p450 51g1"/>
    <property type="match status" value="1"/>
</dbReference>
<feature type="coiled-coil region" evidence="21">
    <location>
        <begin position="624"/>
        <end position="693"/>
    </location>
</feature>
<dbReference type="InterPro" id="IPR002403">
    <property type="entry name" value="Cyt_P450_E_grp-IV"/>
</dbReference>
<accession>A0A8S1ZEM5</accession>
<dbReference type="InterPro" id="IPR001128">
    <property type="entry name" value="Cyt_P450"/>
</dbReference>
<evidence type="ECO:0000256" key="12">
    <source>
        <dbReference type="ARBA" id="ARBA00023011"/>
    </source>
</evidence>
<keyword evidence="11 20" id="KW-0408">Iron</keyword>
<feature type="region of interest" description="Disordered" evidence="22">
    <location>
        <begin position="500"/>
        <end position="531"/>
    </location>
</feature>
<dbReference type="PANTHER" id="PTHR24304:SF2">
    <property type="entry name" value="24-HYDROXYCHOLESTEROL 7-ALPHA-HYDROXYLASE"/>
    <property type="match status" value="1"/>
</dbReference>
<keyword evidence="7" id="KW-0808">Transferase</keyword>
<reference evidence="24" key="1">
    <citation type="submission" date="2021-01" db="EMBL/GenBank/DDBJ databases">
        <authorList>
            <person name="Bezrukov I."/>
        </authorList>
    </citation>
    <scope>NUCLEOTIDE SEQUENCE</scope>
</reference>
<dbReference type="PRINTS" id="PR00465">
    <property type="entry name" value="EP450IV"/>
</dbReference>
<protein>
    <recommendedName>
        <fullName evidence="18">sterol 14alpha-demethylase</fullName>
        <ecNumber evidence="18">1.14.14.154</ecNumber>
    </recommendedName>
</protein>
<feature type="transmembrane region" description="Helical" evidence="23">
    <location>
        <begin position="12"/>
        <end position="30"/>
    </location>
</feature>
<evidence type="ECO:0000256" key="15">
    <source>
        <dbReference type="ARBA" id="ARBA00023136"/>
    </source>
</evidence>
<dbReference type="EMBL" id="LR999451">
    <property type="protein sequence ID" value="CAE5957218.1"/>
    <property type="molecule type" value="Genomic_DNA"/>
</dbReference>
<keyword evidence="8 20" id="KW-0479">Metal-binding</keyword>
<evidence type="ECO:0000256" key="3">
    <source>
        <dbReference type="ARBA" id="ARBA00010617"/>
    </source>
</evidence>
<dbReference type="GO" id="GO:0016020">
    <property type="term" value="C:membrane"/>
    <property type="evidence" value="ECO:0007669"/>
    <property type="project" value="UniProtKB-SubCell"/>
</dbReference>
<evidence type="ECO:0000256" key="21">
    <source>
        <dbReference type="SAM" id="Coils"/>
    </source>
</evidence>
<keyword evidence="12" id="KW-0756">Sterol biosynthesis</keyword>
<sequence length="789" mass="91367">MELDLENKLLKTSLVIVATLVIAKLTFSFFTSDSKKKRLPPTLKAWPPLIGGLVKFLKGPIVMLREEYPKLGSVFTVNLVHKKITFLIGPEVSAHFFKAPESDLSQREVYRFNVPTFGPGVVFDVDFPVRQEQIRFFTEALKVNKLRSYVDMMVTEAEDYFSKWGESGEVDLKVELERLIILTASRCLLGREVRYQLFDDVSALFRDLDNGMLPISLLFPHLPIPAHRCRDRAREKLADIFAKIIGSRKRSGKTENDLLQFLIESKYKDGRQTTESEVTGLLIAALFAGQHTSSITSTWTGSYLMQYKEHLSAALDEQKNLIAIHGDKINYDILSEMDVLYRCTKEVLRLHPPLIMLMRASHTDFNVTTRDGKTYDIAKGHIIATSPAFANRLPHVFKDPDTFDPERYSPGREEDKAAGAFSFISFGGGRHGCLGEPFAYMQIKAIWSHLLRNFELQLVSPFPETDTSAMVACVKGKKEHISSVAYSTHRRQQQRLPLFGRNLSRQPQSKGSKVSKRKLASRLQKPSSDQGQGSLAERFIYQMESITKWDLGSLRTYYSVEPCEKFQEDEFLDISLVPRLQAELWKAQSRIRELEAEKFGSEENIKCFFRHQRNEREETTDPFFDYLKEKLRKKSEEMKRVKAENSRLKKKILDMDSSVNRLRRERDTMEKVCEELVTRIDELKVNTRRMSDETEEERQMLHMAEMWREERVRVKFMDAKLALQEKYEEMNLFVVELEKCLETAREVGGIEDKRLRQGEGLIKMARSMEAEDNKIDFERFEFVSDDYNV</sequence>
<dbReference type="GO" id="GO:0008398">
    <property type="term" value="F:sterol 14-demethylase activity"/>
    <property type="evidence" value="ECO:0007669"/>
    <property type="project" value="UniProtKB-EC"/>
</dbReference>
<keyword evidence="5" id="KW-0489">Methyltransferase</keyword>
<dbReference type="Gene3D" id="1.10.630.10">
    <property type="entry name" value="Cytochrome P450"/>
    <property type="match status" value="1"/>
</dbReference>
<dbReference type="PANTHER" id="PTHR24304">
    <property type="entry name" value="CYTOCHROME P450 FAMILY 7"/>
    <property type="match status" value="1"/>
</dbReference>
<keyword evidence="25" id="KW-1185">Reference proteome</keyword>
<evidence type="ECO:0000256" key="20">
    <source>
        <dbReference type="PIRSR" id="PIRSR602403-1"/>
    </source>
</evidence>
<comment type="similarity">
    <text evidence="3">Belongs to the cytochrome P450 family.</text>
</comment>
<dbReference type="InterPro" id="IPR017972">
    <property type="entry name" value="Cyt_P450_CS"/>
</dbReference>